<dbReference type="InterPro" id="IPR052163">
    <property type="entry name" value="DGC-Regulatory_Protein"/>
</dbReference>
<dbReference type="EMBL" id="SLXU01000008">
    <property type="protein sequence ID" value="TCP60659.1"/>
    <property type="molecule type" value="Genomic_DNA"/>
</dbReference>
<reference evidence="2 3" key="1">
    <citation type="submission" date="2019-03" db="EMBL/GenBank/DDBJ databases">
        <title>Genomic Encyclopedia of Type Strains, Phase IV (KMG-IV): sequencing the most valuable type-strain genomes for metagenomic binning, comparative biology and taxonomic classification.</title>
        <authorList>
            <person name="Goeker M."/>
        </authorList>
    </citation>
    <scope>NUCLEOTIDE SEQUENCE [LARGE SCALE GENOMIC DNA]</scope>
    <source>
        <strain evidence="2 3">DSM 24766</strain>
    </source>
</reference>
<name>A0A4R2REI1_9RHOB</name>
<keyword evidence="3" id="KW-1185">Reference proteome</keyword>
<dbReference type="Gene3D" id="3.30.450.40">
    <property type="match status" value="1"/>
</dbReference>
<dbReference type="InterPro" id="IPR029787">
    <property type="entry name" value="Nucleotide_cyclase"/>
</dbReference>
<dbReference type="PANTHER" id="PTHR46663">
    <property type="entry name" value="DIGUANYLATE CYCLASE DGCT-RELATED"/>
    <property type="match status" value="1"/>
</dbReference>
<dbReference type="SUPFAM" id="SSF55073">
    <property type="entry name" value="Nucleotide cyclase"/>
    <property type="match status" value="1"/>
</dbReference>
<dbReference type="InterPro" id="IPR000160">
    <property type="entry name" value="GGDEF_dom"/>
</dbReference>
<dbReference type="NCBIfam" id="TIGR00254">
    <property type="entry name" value="GGDEF"/>
    <property type="match status" value="1"/>
</dbReference>
<dbReference type="SUPFAM" id="SSF55781">
    <property type="entry name" value="GAF domain-like"/>
    <property type="match status" value="1"/>
</dbReference>
<dbReference type="PROSITE" id="PS50887">
    <property type="entry name" value="GGDEF"/>
    <property type="match status" value="1"/>
</dbReference>
<dbReference type="Pfam" id="PF00990">
    <property type="entry name" value="GGDEF"/>
    <property type="match status" value="1"/>
</dbReference>
<dbReference type="Gene3D" id="3.30.70.270">
    <property type="match status" value="1"/>
</dbReference>
<comment type="caution">
    <text evidence="2">The sequence shown here is derived from an EMBL/GenBank/DDBJ whole genome shotgun (WGS) entry which is preliminary data.</text>
</comment>
<dbReference type="InterPro" id="IPR003018">
    <property type="entry name" value="GAF"/>
</dbReference>
<dbReference type="CDD" id="cd01949">
    <property type="entry name" value="GGDEF"/>
    <property type="match status" value="1"/>
</dbReference>
<dbReference type="OrthoDB" id="9812260at2"/>
<dbReference type="SMART" id="SM00065">
    <property type="entry name" value="GAF"/>
    <property type="match status" value="1"/>
</dbReference>
<protein>
    <submittedName>
        <fullName evidence="2">Diguanylate cyclase (GGDEF)-like protein</fullName>
    </submittedName>
</protein>
<evidence type="ECO:0000313" key="2">
    <source>
        <dbReference type="EMBL" id="TCP60659.1"/>
    </source>
</evidence>
<dbReference type="AlphaFoldDB" id="A0A4R2REI1"/>
<proteinExistence type="predicted"/>
<dbReference type="Pfam" id="PF01590">
    <property type="entry name" value="GAF"/>
    <property type="match status" value="1"/>
</dbReference>
<sequence length="359" mass="39844">MNRTILEATHSEDRLAKGLRLCVDIINDVLSASDVELDRMIDKALARLGAFTDSDRTYVFRLRDGQFLDNTHEWVAPGIESVRNQLQGLSIEKASAWWEAFDTVGEMYIPDTALLDDDRPDKKFLQQQDVKSLLALPMRQNGVLSGFVGYDAVRKNRGFQAGEIDLIRTVANVFSAALEKRDAMRLGVMAMIDDLTALPNRRHFDLSLERALRKSNRSGYFGAIFFLDVDGFKTINDRYGHRGGDEFLSAFGARLRDAVRSSDLVARYGGDEFVALVDDLPAPRANAEAEALALANRVLKALGRPVRLEQTEPPVTLSMSSSLGLVIFGPGDDDIEDIINRADKAMYKAKKNRAGCVIG</sequence>
<evidence type="ECO:0000259" key="1">
    <source>
        <dbReference type="PROSITE" id="PS50887"/>
    </source>
</evidence>
<gene>
    <name evidence="2" type="ORF">EV663_10815</name>
</gene>
<evidence type="ECO:0000313" key="3">
    <source>
        <dbReference type="Proteomes" id="UP000295050"/>
    </source>
</evidence>
<dbReference type="InterPro" id="IPR029016">
    <property type="entry name" value="GAF-like_dom_sf"/>
</dbReference>
<dbReference type="RefSeq" id="WP_132951545.1">
    <property type="nucleotide sequence ID" value="NZ_SLXU01000008.1"/>
</dbReference>
<feature type="domain" description="GGDEF" evidence="1">
    <location>
        <begin position="220"/>
        <end position="359"/>
    </location>
</feature>
<dbReference type="SMART" id="SM00267">
    <property type="entry name" value="GGDEF"/>
    <property type="match status" value="1"/>
</dbReference>
<dbReference type="InterPro" id="IPR043128">
    <property type="entry name" value="Rev_trsase/Diguanyl_cyclase"/>
</dbReference>
<dbReference type="Proteomes" id="UP000295050">
    <property type="component" value="Unassembled WGS sequence"/>
</dbReference>
<dbReference type="PANTHER" id="PTHR46663:SF2">
    <property type="entry name" value="GGDEF DOMAIN-CONTAINING PROTEIN"/>
    <property type="match status" value="1"/>
</dbReference>
<organism evidence="2 3">
    <name type="scientific">Rhodovulum bhavnagarense</name>
    <dbReference type="NCBI Taxonomy" id="992286"/>
    <lineage>
        <taxon>Bacteria</taxon>
        <taxon>Pseudomonadati</taxon>
        <taxon>Pseudomonadota</taxon>
        <taxon>Alphaproteobacteria</taxon>
        <taxon>Rhodobacterales</taxon>
        <taxon>Paracoccaceae</taxon>
        <taxon>Rhodovulum</taxon>
    </lineage>
</organism>
<accession>A0A4R2REI1</accession>